<feature type="non-terminal residue" evidence="5">
    <location>
        <position position="1"/>
    </location>
</feature>
<dbReference type="GO" id="GO:0008233">
    <property type="term" value="F:peptidase activity"/>
    <property type="evidence" value="ECO:0007669"/>
    <property type="project" value="UniProtKB-KW"/>
</dbReference>
<accession>A0A371GP91</accession>
<dbReference type="Pfam" id="PF22936">
    <property type="entry name" value="Pol_BBD"/>
    <property type="match status" value="1"/>
</dbReference>
<dbReference type="InterPro" id="IPR025724">
    <property type="entry name" value="GAG-pre-integrase_dom"/>
</dbReference>
<organism evidence="5 6">
    <name type="scientific">Mucuna pruriens</name>
    <name type="common">Velvet bean</name>
    <name type="synonym">Dolichos pruriens</name>
    <dbReference type="NCBI Taxonomy" id="157652"/>
    <lineage>
        <taxon>Eukaryota</taxon>
        <taxon>Viridiplantae</taxon>
        <taxon>Streptophyta</taxon>
        <taxon>Embryophyta</taxon>
        <taxon>Tracheophyta</taxon>
        <taxon>Spermatophyta</taxon>
        <taxon>Magnoliopsida</taxon>
        <taxon>eudicotyledons</taxon>
        <taxon>Gunneridae</taxon>
        <taxon>Pentapetalae</taxon>
        <taxon>rosids</taxon>
        <taxon>fabids</taxon>
        <taxon>Fabales</taxon>
        <taxon>Fabaceae</taxon>
        <taxon>Papilionoideae</taxon>
        <taxon>50 kb inversion clade</taxon>
        <taxon>NPAAA clade</taxon>
        <taxon>indigoferoid/millettioid clade</taxon>
        <taxon>Phaseoleae</taxon>
        <taxon>Mucuna</taxon>
    </lineage>
</organism>
<dbReference type="InterPro" id="IPR039537">
    <property type="entry name" value="Retrotran_Ty1/copia-like"/>
</dbReference>
<dbReference type="GO" id="GO:0008270">
    <property type="term" value="F:zinc ion binding"/>
    <property type="evidence" value="ECO:0007669"/>
    <property type="project" value="InterPro"/>
</dbReference>
<reference evidence="5" key="1">
    <citation type="submission" date="2018-05" db="EMBL/GenBank/DDBJ databases">
        <title>Draft genome of Mucuna pruriens seed.</title>
        <authorList>
            <person name="Nnadi N.E."/>
            <person name="Vos R."/>
            <person name="Hasami M.H."/>
            <person name="Devisetty U.K."/>
            <person name="Aguiy J.C."/>
        </authorList>
    </citation>
    <scope>NUCLEOTIDE SEQUENCE [LARGE SCALE GENOMIC DNA]</scope>
    <source>
        <strain evidence="5">JCA_2017</strain>
    </source>
</reference>
<dbReference type="OrthoDB" id="1727805at2759"/>
<dbReference type="PANTHER" id="PTHR42648">
    <property type="entry name" value="TRANSPOSASE, PUTATIVE-RELATED"/>
    <property type="match status" value="1"/>
</dbReference>
<dbReference type="Pfam" id="PF13976">
    <property type="entry name" value="gag_pre-integrs"/>
    <property type="match status" value="1"/>
</dbReference>
<feature type="domain" description="GAG-pre-integrase" evidence="3">
    <location>
        <begin position="269"/>
        <end position="319"/>
    </location>
</feature>
<evidence type="ECO:0000313" key="5">
    <source>
        <dbReference type="EMBL" id="RDX92324.1"/>
    </source>
</evidence>
<feature type="domain" description="Retrovirus-related Pol polyprotein from transposon TNT 1-94-like beta-barrel" evidence="4">
    <location>
        <begin position="159"/>
        <end position="239"/>
    </location>
</feature>
<protein>
    <submittedName>
        <fullName evidence="5">Uncharacterized protein</fullName>
    </submittedName>
</protein>
<feature type="compositionally biased region" description="Basic and acidic residues" evidence="2">
    <location>
        <begin position="73"/>
        <end position="86"/>
    </location>
</feature>
<dbReference type="AlphaFoldDB" id="A0A371GP91"/>
<evidence type="ECO:0000259" key="4">
    <source>
        <dbReference type="Pfam" id="PF22936"/>
    </source>
</evidence>
<keyword evidence="1" id="KW-0645">Protease</keyword>
<keyword evidence="1" id="KW-0378">Hydrolase</keyword>
<dbReference type="SUPFAM" id="SSF57756">
    <property type="entry name" value="Retrovirus zinc finger-like domains"/>
    <property type="match status" value="1"/>
</dbReference>
<gene>
    <name evidence="5" type="ORF">CR513_25565</name>
</gene>
<name>A0A371GP91_MUCPR</name>
<dbReference type="GO" id="GO:0003676">
    <property type="term" value="F:nucleic acid binding"/>
    <property type="evidence" value="ECO:0007669"/>
    <property type="project" value="InterPro"/>
</dbReference>
<feature type="region of interest" description="Disordered" evidence="2">
    <location>
        <begin position="55"/>
        <end position="90"/>
    </location>
</feature>
<evidence type="ECO:0000256" key="1">
    <source>
        <dbReference type="ARBA" id="ARBA00022670"/>
    </source>
</evidence>
<dbReference type="GO" id="GO:0006508">
    <property type="term" value="P:proteolysis"/>
    <property type="evidence" value="ECO:0007669"/>
    <property type="project" value="UniProtKB-KW"/>
</dbReference>
<proteinExistence type="predicted"/>
<comment type="caution">
    <text evidence="5">The sequence shown here is derived from an EMBL/GenBank/DDBJ whole genome shotgun (WGS) entry which is preliminary data.</text>
</comment>
<dbReference type="Proteomes" id="UP000257109">
    <property type="component" value="Unassembled WGS sequence"/>
</dbReference>
<dbReference type="Pfam" id="PF14223">
    <property type="entry name" value="Retrotran_gag_2"/>
    <property type="match status" value="1"/>
</dbReference>
<dbReference type="InterPro" id="IPR054722">
    <property type="entry name" value="PolX-like_BBD"/>
</dbReference>
<evidence type="ECO:0000259" key="3">
    <source>
        <dbReference type="Pfam" id="PF13976"/>
    </source>
</evidence>
<dbReference type="PANTHER" id="PTHR42648:SF28">
    <property type="entry name" value="TRANSPOSON-ENCODED PROTEIN WITH RIBONUCLEASE H-LIKE AND RETROVIRUS ZINC FINGER-LIKE DOMAINS"/>
    <property type="match status" value="1"/>
</dbReference>
<evidence type="ECO:0000313" key="6">
    <source>
        <dbReference type="Proteomes" id="UP000257109"/>
    </source>
</evidence>
<dbReference type="InterPro" id="IPR036875">
    <property type="entry name" value="Znf_CCHC_sf"/>
</dbReference>
<keyword evidence="6" id="KW-1185">Reference proteome</keyword>
<evidence type="ECO:0000256" key="2">
    <source>
        <dbReference type="SAM" id="MobiDB-lite"/>
    </source>
</evidence>
<sequence length="369" mass="41714">MSGMGIKFEYEILGSLLLNSLPESWETFKVSITNSAPNGVVSLQMVKGSVLNEEMRRKAQGSSSQSEVLVTENRGRSQKKEREKSRSKSKSRYKNVECHYCHKTGHIQKHCFSWKKENKGKKDKSKEKDDDRVTTAIGDDLVILRDFESVNFVSDESMWIIDSGATLHVTPRKEFFTSYTVGDFGELKMGNDSMTKVINVGDVCLQTNTRMQLCLRGVKHAPNVCFNLISVHMLDDGGYDNHFGNLVVAKGEKISKLYWIKALVAKDNVNVMDMETSLWHRRLSHISEKGLTCLAKKDMLPGLKNAKLEKCSHCMAGKQTRVSFKKHPPSRKSKLLELVHFDVCGPLKVKSFSGALYFVTFIDDCSRKL</sequence>
<dbReference type="Gene3D" id="4.10.60.10">
    <property type="entry name" value="Zinc finger, CCHC-type"/>
    <property type="match status" value="1"/>
</dbReference>
<dbReference type="EMBL" id="QJKJ01004891">
    <property type="protein sequence ID" value="RDX92324.1"/>
    <property type="molecule type" value="Genomic_DNA"/>
</dbReference>